<feature type="domain" description="DUF6869" evidence="1">
    <location>
        <begin position="20"/>
        <end position="120"/>
    </location>
</feature>
<evidence type="ECO:0000259" key="1">
    <source>
        <dbReference type="Pfam" id="PF21746"/>
    </source>
</evidence>
<organism evidence="2 3">
    <name type="scientific">Montanilutibacter psychrotolerans</name>
    <dbReference type="NCBI Taxonomy" id="1327343"/>
    <lineage>
        <taxon>Bacteria</taxon>
        <taxon>Pseudomonadati</taxon>
        <taxon>Pseudomonadota</taxon>
        <taxon>Gammaproteobacteria</taxon>
        <taxon>Lysobacterales</taxon>
        <taxon>Lysobacteraceae</taxon>
        <taxon>Montanilutibacter</taxon>
    </lineage>
</organism>
<comment type="caution">
    <text evidence="2">The sequence shown here is derived from an EMBL/GenBank/DDBJ whole genome shotgun (WGS) entry which is preliminary data.</text>
</comment>
<reference evidence="2 3" key="1">
    <citation type="submission" date="2018-11" db="EMBL/GenBank/DDBJ databases">
        <title>Lysobacter cryohumiis sp. nov., isolated from soil in the Tianshan Mountains, Xinjiang, China.</title>
        <authorList>
            <person name="Luo Y."/>
            <person name="Sheng H."/>
        </authorList>
    </citation>
    <scope>NUCLEOTIDE SEQUENCE [LARGE SCALE GENOMIC DNA]</scope>
    <source>
        <strain evidence="2 3">ZS60</strain>
    </source>
</reference>
<gene>
    <name evidence="2" type="ORF">EER27_03045</name>
</gene>
<dbReference type="AlphaFoldDB" id="A0A3M8SYB4"/>
<protein>
    <recommendedName>
        <fullName evidence="1">DUF6869 domain-containing protein</fullName>
    </recommendedName>
</protein>
<name>A0A3M8SYB4_9GAMM</name>
<sequence>MTSQEAEAWACAYIAYHEESGSPEQHPLWWAVERFMLPTSGADAEDCWTAIRAVLSRNPADSILGMLAAGPLEDLVQHAGPQFIDRIELEARRNPAFRHLLGGVWESSTPDVWARISAARGGTW</sequence>
<dbReference type="Pfam" id="PF21746">
    <property type="entry name" value="DUF6869"/>
    <property type="match status" value="1"/>
</dbReference>
<evidence type="ECO:0000313" key="2">
    <source>
        <dbReference type="EMBL" id="RNF86408.1"/>
    </source>
</evidence>
<accession>A0A3M8SYB4</accession>
<dbReference type="OrthoDB" id="119666at2"/>
<dbReference type="InterPro" id="IPR049221">
    <property type="entry name" value="DUF6869"/>
</dbReference>
<evidence type="ECO:0000313" key="3">
    <source>
        <dbReference type="Proteomes" id="UP000267049"/>
    </source>
</evidence>
<keyword evidence="3" id="KW-1185">Reference proteome</keyword>
<dbReference type="Proteomes" id="UP000267049">
    <property type="component" value="Unassembled WGS sequence"/>
</dbReference>
<proteinExistence type="predicted"/>
<dbReference type="EMBL" id="RIBS01000001">
    <property type="protein sequence ID" value="RNF86408.1"/>
    <property type="molecule type" value="Genomic_DNA"/>
</dbReference>
<dbReference type="RefSeq" id="WP_123086524.1">
    <property type="nucleotide sequence ID" value="NZ_RIBS01000001.1"/>
</dbReference>